<evidence type="ECO:0000256" key="4">
    <source>
        <dbReference type="ARBA" id="ARBA00023224"/>
    </source>
</evidence>
<dbReference type="GO" id="GO:0031683">
    <property type="term" value="F:G-protein beta/gamma-subunit complex binding"/>
    <property type="evidence" value="ECO:0007669"/>
    <property type="project" value="InterPro"/>
</dbReference>
<dbReference type="InterPro" id="IPR011025">
    <property type="entry name" value="GproteinA_insert"/>
</dbReference>
<evidence type="ECO:0000256" key="1">
    <source>
        <dbReference type="ARBA" id="ARBA00022723"/>
    </source>
</evidence>
<feature type="binding site" evidence="6">
    <location>
        <position position="47"/>
    </location>
    <ligand>
        <name>Mg(2+)</name>
        <dbReference type="ChEBI" id="CHEBI:18420"/>
    </ligand>
</feature>
<feature type="binding site" evidence="5">
    <location>
        <begin position="43"/>
        <end position="48"/>
    </location>
    <ligand>
        <name>GTP</name>
        <dbReference type="ChEBI" id="CHEBI:37565"/>
    </ligand>
</feature>
<dbReference type="GO" id="GO:0005525">
    <property type="term" value="F:GTP binding"/>
    <property type="evidence" value="ECO:0007669"/>
    <property type="project" value="UniProtKB-KW"/>
</dbReference>
<dbReference type="Proteomes" id="UP000309340">
    <property type="component" value="Unassembled WGS sequence"/>
</dbReference>
<dbReference type="GO" id="GO:0000750">
    <property type="term" value="P:pheromone-dependent signal transduction involved in conjugation with cellular fusion"/>
    <property type="evidence" value="ECO:0007669"/>
    <property type="project" value="TreeGrafter"/>
</dbReference>
<dbReference type="GO" id="GO:0001664">
    <property type="term" value="F:G protein-coupled receptor binding"/>
    <property type="evidence" value="ECO:0007669"/>
    <property type="project" value="TreeGrafter"/>
</dbReference>
<evidence type="ECO:0000313" key="8">
    <source>
        <dbReference type="EMBL" id="TKA51663.1"/>
    </source>
</evidence>
<feature type="non-terminal residue" evidence="8">
    <location>
        <position position="100"/>
    </location>
</feature>
<feature type="region of interest" description="Disordered" evidence="7">
    <location>
        <begin position="1"/>
        <end position="24"/>
    </location>
</feature>
<reference evidence="8 9" key="1">
    <citation type="submission" date="2017-03" db="EMBL/GenBank/DDBJ databases">
        <title>Genomes of endolithic fungi from Antarctica.</title>
        <authorList>
            <person name="Coleine C."/>
            <person name="Masonjones S."/>
            <person name="Stajich J.E."/>
        </authorList>
    </citation>
    <scope>NUCLEOTIDE SEQUENCE [LARGE SCALE GENOMIC DNA]</scope>
    <source>
        <strain evidence="8 9">CCFEE 5184</strain>
    </source>
</reference>
<feature type="compositionally biased region" description="Basic and acidic residues" evidence="7">
    <location>
        <begin position="8"/>
        <end position="24"/>
    </location>
</feature>
<dbReference type="InterPro" id="IPR001019">
    <property type="entry name" value="Gprotein_alpha_su"/>
</dbReference>
<evidence type="ECO:0000256" key="2">
    <source>
        <dbReference type="ARBA" id="ARBA00022741"/>
    </source>
</evidence>
<dbReference type="AlphaFoldDB" id="A0A4U0VQN7"/>
<keyword evidence="2 5" id="KW-0547">Nucleotide-binding</keyword>
<organism evidence="8 9">
    <name type="scientific">Friedmanniomyces simplex</name>
    <dbReference type="NCBI Taxonomy" id="329884"/>
    <lineage>
        <taxon>Eukaryota</taxon>
        <taxon>Fungi</taxon>
        <taxon>Dikarya</taxon>
        <taxon>Ascomycota</taxon>
        <taxon>Pezizomycotina</taxon>
        <taxon>Dothideomycetes</taxon>
        <taxon>Dothideomycetidae</taxon>
        <taxon>Mycosphaerellales</taxon>
        <taxon>Teratosphaeriaceae</taxon>
        <taxon>Friedmanniomyces</taxon>
    </lineage>
</organism>
<keyword evidence="1 6" id="KW-0479">Metal-binding</keyword>
<dbReference type="SUPFAM" id="SSF52540">
    <property type="entry name" value="P-loop containing nucleoside triphosphate hydrolases"/>
    <property type="match status" value="1"/>
</dbReference>
<evidence type="ECO:0000313" key="9">
    <source>
        <dbReference type="Proteomes" id="UP000309340"/>
    </source>
</evidence>
<name>A0A4U0VQN7_9PEZI</name>
<dbReference type="Gene3D" id="3.40.50.300">
    <property type="entry name" value="P-loop containing nucleotide triphosphate hydrolases"/>
    <property type="match status" value="1"/>
</dbReference>
<dbReference type="PROSITE" id="PS51882">
    <property type="entry name" value="G_ALPHA"/>
    <property type="match status" value="1"/>
</dbReference>
<evidence type="ECO:0000256" key="5">
    <source>
        <dbReference type="PIRSR" id="PIRSR601019-1"/>
    </source>
</evidence>
<evidence type="ECO:0000256" key="3">
    <source>
        <dbReference type="ARBA" id="ARBA00023134"/>
    </source>
</evidence>
<keyword evidence="9" id="KW-1185">Reference proteome</keyword>
<evidence type="ECO:0000256" key="6">
    <source>
        <dbReference type="PIRSR" id="PIRSR601019-2"/>
    </source>
</evidence>
<dbReference type="PANTHER" id="PTHR10218:SF302">
    <property type="entry name" value="GUANINE NUCLEOTIDE-BINDING PROTEIN ALPHA-5 SUBUNIT"/>
    <property type="match status" value="1"/>
</dbReference>
<accession>A0A4U0VQN7</accession>
<dbReference type="GO" id="GO:0007186">
    <property type="term" value="P:G protein-coupled receptor signaling pathway"/>
    <property type="evidence" value="ECO:0007669"/>
    <property type="project" value="InterPro"/>
</dbReference>
<protein>
    <submittedName>
        <fullName evidence="8">Guanine nucleotide-binding protein subunit alpha</fullName>
    </submittedName>
</protein>
<dbReference type="GO" id="GO:0046872">
    <property type="term" value="F:metal ion binding"/>
    <property type="evidence" value="ECO:0007669"/>
    <property type="project" value="UniProtKB-KW"/>
</dbReference>
<dbReference type="STRING" id="329884.A0A4U0VQN7"/>
<dbReference type="OrthoDB" id="5817230at2759"/>
<dbReference type="Pfam" id="PF00503">
    <property type="entry name" value="G-alpha"/>
    <property type="match status" value="1"/>
</dbReference>
<keyword evidence="4" id="KW-0807">Transducer</keyword>
<dbReference type="PANTHER" id="PTHR10218">
    <property type="entry name" value="GTP-BINDING PROTEIN ALPHA SUBUNIT"/>
    <property type="match status" value="1"/>
</dbReference>
<sequence length="100" mass="11470">MGCGQSSESKEGKQRNEEIENQLKRDKLNLRNEIKMLLLGVGESGKSTILKQMKLIHEGGYSRDERESFREIIFSNTVQSMRVILEAMESLELPLDDQRA</sequence>
<dbReference type="EMBL" id="NAJQ01001873">
    <property type="protein sequence ID" value="TKA51663.1"/>
    <property type="molecule type" value="Genomic_DNA"/>
</dbReference>
<proteinExistence type="predicted"/>
<dbReference type="GO" id="GO:0003924">
    <property type="term" value="F:GTPase activity"/>
    <property type="evidence" value="ECO:0007669"/>
    <property type="project" value="InterPro"/>
</dbReference>
<dbReference type="SUPFAM" id="SSF47895">
    <property type="entry name" value="Transducin (alpha subunit), insertion domain"/>
    <property type="match status" value="1"/>
</dbReference>
<dbReference type="FunFam" id="3.40.50.300:FF:000692">
    <property type="entry name" value="Guanine nucleotide-binding protein subunit alpha"/>
    <property type="match status" value="1"/>
</dbReference>
<comment type="caution">
    <text evidence="8">The sequence shown here is derived from an EMBL/GenBank/DDBJ whole genome shotgun (WGS) entry which is preliminary data.</text>
</comment>
<dbReference type="InterPro" id="IPR027417">
    <property type="entry name" value="P-loop_NTPase"/>
</dbReference>
<keyword evidence="3 5" id="KW-0342">GTP-binding</keyword>
<gene>
    <name evidence="8" type="ORF">B0A55_13084</name>
</gene>
<dbReference type="GO" id="GO:0005834">
    <property type="term" value="C:heterotrimeric G-protein complex"/>
    <property type="evidence" value="ECO:0007669"/>
    <property type="project" value="TreeGrafter"/>
</dbReference>
<keyword evidence="6" id="KW-0460">Magnesium</keyword>
<evidence type="ECO:0000256" key="7">
    <source>
        <dbReference type="SAM" id="MobiDB-lite"/>
    </source>
</evidence>
<dbReference type="GO" id="GO:0005737">
    <property type="term" value="C:cytoplasm"/>
    <property type="evidence" value="ECO:0007669"/>
    <property type="project" value="TreeGrafter"/>
</dbReference>